<reference evidence="2" key="1">
    <citation type="journal article" date="2024" name="IScience">
        <title>Strigolactones Initiate the Formation of Haustorium-like Structures in Castilleja.</title>
        <authorList>
            <person name="Buerger M."/>
            <person name="Peterson D."/>
            <person name="Chory J."/>
        </authorList>
    </citation>
    <scope>NUCLEOTIDE SEQUENCE [LARGE SCALE GENOMIC DNA]</scope>
</reference>
<proteinExistence type="predicted"/>
<evidence type="ECO:0000313" key="2">
    <source>
        <dbReference type="Proteomes" id="UP001632038"/>
    </source>
</evidence>
<dbReference type="Proteomes" id="UP001632038">
    <property type="component" value="Unassembled WGS sequence"/>
</dbReference>
<evidence type="ECO:0008006" key="3">
    <source>
        <dbReference type="Google" id="ProtNLM"/>
    </source>
</evidence>
<name>A0ABD3EI95_9LAMI</name>
<dbReference type="EMBL" id="JAVIJP010000005">
    <property type="protein sequence ID" value="KAL3652931.1"/>
    <property type="molecule type" value="Genomic_DNA"/>
</dbReference>
<sequence>MRKLIKKTRERMVRISKENKQRDLHCFMYRCMAGRDNMNYLDTRDRTEMDSVINQVIWDIRMRMEKFVVIGGGFGQGPSTSVMALMAPPPPVAFVAQPPPVVSVAPPPPPPAVVEVDSMNNSLMDMLLSLTEERSIELDYGIGAVPYPYLFNGWDMGFKNDEI</sequence>
<protein>
    <recommendedName>
        <fullName evidence="3">Agamous-like MADS-box protein AGL80</fullName>
    </recommendedName>
</protein>
<accession>A0ABD3EI95</accession>
<organism evidence="1 2">
    <name type="scientific">Castilleja foliolosa</name>
    <dbReference type="NCBI Taxonomy" id="1961234"/>
    <lineage>
        <taxon>Eukaryota</taxon>
        <taxon>Viridiplantae</taxon>
        <taxon>Streptophyta</taxon>
        <taxon>Embryophyta</taxon>
        <taxon>Tracheophyta</taxon>
        <taxon>Spermatophyta</taxon>
        <taxon>Magnoliopsida</taxon>
        <taxon>eudicotyledons</taxon>
        <taxon>Gunneridae</taxon>
        <taxon>Pentapetalae</taxon>
        <taxon>asterids</taxon>
        <taxon>lamiids</taxon>
        <taxon>Lamiales</taxon>
        <taxon>Orobanchaceae</taxon>
        <taxon>Pedicularideae</taxon>
        <taxon>Castillejinae</taxon>
        <taxon>Castilleja</taxon>
    </lineage>
</organism>
<evidence type="ECO:0000313" key="1">
    <source>
        <dbReference type="EMBL" id="KAL3652931.1"/>
    </source>
</evidence>
<keyword evidence="2" id="KW-1185">Reference proteome</keyword>
<gene>
    <name evidence="1" type="ORF">CASFOL_002612</name>
</gene>
<dbReference type="AlphaFoldDB" id="A0ABD3EI95"/>
<comment type="caution">
    <text evidence="1">The sequence shown here is derived from an EMBL/GenBank/DDBJ whole genome shotgun (WGS) entry which is preliminary data.</text>
</comment>